<evidence type="ECO:0000256" key="8">
    <source>
        <dbReference type="SAM" id="Coils"/>
    </source>
</evidence>
<dbReference type="PROSITE" id="PS51719">
    <property type="entry name" value="G_SEPTIN"/>
    <property type="match status" value="1"/>
</dbReference>
<dbReference type="GO" id="GO:0032154">
    <property type="term" value="C:cleavage furrow"/>
    <property type="evidence" value="ECO:0007669"/>
    <property type="project" value="UniProtKB-SubCell"/>
</dbReference>
<reference evidence="12" key="1">
    <citation type="submission" date="2016-06" db="UniProtKB">
        <authorList>
            <consortium name="WormBaseParasite"/>
        </authorList>
    </citation>
    <scope>IDENTIFICATION</scope>
</reference>
<dbReference type="PANTHER" id="PTHR18884">
    <property type="entry name" value="SEPTIN"/>
    <property type="match status" value="1"/>
</dbReference>
<dbReference type="Gene3D" id="3.40.50.300">
    <property type="entry name" value="P-loop containing nucleotide triphosphate hydrolases"/>
    <property type="match status" value="1"/>
</dbReference>
<keyword evidence="5 7" id="KW-0342">GTP-binding</keyword>
<keyword evidence="4 8" id="KW-0175">Coiled coil</keyword>
<protein>
    <submittedName>
        <fullName evidence="12">Septin-type G domain-containing protein</fullName>
    </submittedName>
</protein>
<organism evidence="12">
    <name type="scientific">Soboliphyme baturini</name>
    <dbReference type="NCBI Taxonomy" id="241478"/>
    <lineage>
        <taxon>Eukaryota</taxon>
        <taxon>Metazoa</taxon>
        <taxon>Ecdysozoa</taxon>
        <taxon>Nematoda</taxon>
        <taxon>Enoplea</taxon>
        <taxon>Dorylaimia</taxon>
        <taxon>Dioctophymatida</taxon>
        <taxon>Dioctophymatoidea</taxon>
        <taxon>Soboliphymatidae</taxon>
        <taxon>Soboliphyme</taxon>
    </lineage>
</organism>
<dbReference type="EMBL" id="UZAM01010197">
    <property type="protein sequence ID" value="VDP11311.1"/>
    <property type="molecule type" value="Genomic_DNA"/>
</dbReference>
<comment type="subcellular location">
    <subcellularLocation>
        <location evidence="1">Cleavage furrow</location>
    </subcellularLocation>
</comment>
<dbReference type="GO" id="GO:0005525">
    <property type="term" value="F:GTP binding"/>
    <property type="evidence" value="ECO:0007669"/>
    <property type="project" value="UniProtKB-KW"/>
</dbReference>
<reference evidence="10 11" key="2">
    <citation type="submission" date="2018-11" db="EMBL/GenBank/DDBJ databases">
        <authorList>
            <consortium name="Pathogen Informatics"/>
        </authorList>
    </citation>
    <scope>NUCLEOTIDE SEQUENCE [LARGE SCALE GENOMIC DNA]</scope>
</reference>
<dbReference type="Pfam" id="PF00735">
    <property type="entry name" value="Septin"/>
    <property type="match status" value="1"/>
</dbReference>
<dbReference type="PIRSF" id="PIRSF006698">
    <property type="entry name" value="Septin"/>
    <property type="match status" value="1"/>
</dbReference>
<dbReference type="AlphaFoldDB" id="A0A183ITL6"/>
<dbReference type="GO" id="GO:0005856">
    <property type="term" value="C:cytoskeleton"/>
    <property type="evidence" value="ECO:0007669"/>
    <property type="project" value="UniProtKB-ARBA"/>
</dbReference>
<keyword evidence="3 7" id="KW-0547">Nucleotide-binding</keyword>
<evidence type="ECO:0000256" key="7">
    <source>
        <dbReference type="RuleBase" id="RU004560"/>
    </source>
</evidence>
<evidence type="ECO:0000313" key="10">
    <source>
        <dbReference type="EMBL" id="VDP11311.1"/>
    </source>
</evidence>
<evidence type="ECO:0000256" key="5">
    <source>
        <dbReference type="ARBA" id="ARBA00023134"/>
    </source>
</evidence>
<name>A0A183ITL6_9BILA</name>
<keyword evidence="11" id="KW-1185">Reference proteome</keyword>
<gene>
    <name evidence="10" type="ORF">SBAD_LOCUS6963</name>
</gene>
<evidence type="ECO:0000256" key="1">
    <source>
        <dbReference type="ARBA" id="ARBA00004626"/>
    </source>
</evidence>
<evidence type="ECO:0000259" key="9">
    <source>
        <dbReference type="PROSITE" id="PS51719"/>
    </source>
</evidence>
<comment type="similarity">
    <text evidence="7">Belongs to the TRAFAC class TrmE-Era-EngA-EngB-Septin-like GTPase superfamily. Septin GTPase family.</text>
</comment>
<keyword evidence="6" id="KW-0131">Cell cycle</keyword>
<evidence type="ECO:0000256" key="4">
    <source>
        <dbReference type="ARBA" id="ARBA00023054"/>
    </source>
</evidence>
<evidence type="ECO:0000313" key="12">
    <source>
        <dbReference type="WBParaSite" id="SBAD_0000722801-mRNA-1"/>
    </source>
</evidence>
<evidence type="ECO:0000256" key="6">
    <source>
        <dbReference type="ARBA" id="ARBA00023306"/>
    </source>
</evidence>
<dbReference type="InterPro" id="IPR016491">
    <property type="entry name" value="Septin"/>
</dbReference>
<dbReference type="OrthoDB" id="416553at2759"/>
<accession>A0A183ITL6</accession>
<dbReference type="GO" id="GO:0051301">
    <property type="term" value="P:cell division"/>
    <property type="evidence" value="ECO:0007669"/>
    <property type="project" value="UniProtKB-KW"/>
</dbReference>
<dbReference type="CDD" id="cd01850">
    <property type="entry name" value="CDC_Septin"/>
    <property type="match status" value="1"/>
</dbReference>
<evidence type="ECO:0000256" key="3">
    <source>
        <dbReference type="ARBA" id="ARBA00022741"/>
    </source>
</evidence>
<feature type="coiled-coil region" evidence="8">
    <location>
        <begin position="442"/>
        <end position="473"/>
    </location>
</feature>
<dbReference type="InterPro" id="IPR030379">
    <property type="entry name" value="G_SEPTIN_dom"/>
</dbReference>
<dbReference type="FunFam" id="3.40.50.300:FF:000162">
    <property type="entry name" value="septin-7 isoform X1"/>
    <property type="match status" value="1"/>
</dbReference>
<dbReference type="WBParaSite" id="SBAD_0000722801-mRNA-1">
    <property type="protein sequence ID" value="SBAD_0000722801-mRNA-1"/>
    <property type="gene ID" value="SBAD_0000722801"/>
</dbReference>
<keyword evidence="2" id="KW-0132">Cell division</keyword>
<evidence type="ECO:0000256" key="2">
    <source>
        <dbReference type="ARBA" id="ARBA00022618"/>
    </source>
</evidence>
<feature type="domain" description="Septin-type G" evidence="9">
    <location>
        <begin position="111"/>
        <end position="381"/>
    </location>
</feature>
<sequence>MTKSATSVTAAMTQRREAFFKTEARSTKSQNIVDDATSKRHSSDKEMLTNKVQDENNNYMDSITFLMTRKDTEPANRHRSRRSRGSSVLEVNQYVGFASIVEQVYSKSVRRGFQFTLMVAGDCGMGKSTFVNSLFFGDILNGEYWRKGGEHHQISEQTVVLYENGVRLTLNVVYVNLDHGVVADHQSRFSPVIEHIDRRMLEYFDAETAIDRSSDLCDRRVNCCLYFVPPTGHGLRQGDVEFMKQLHNRVNLIPVIAKADTMTVDECAKMKAEVAREIEQQRIKIYRFPEVSDKDETFAAEQKQYLQRMPFAVIGTSHVEEFDGAKSRCRKYPWGTVQLENLEHNDFVALRSMILRYHMIDLIQVTNDVHYENFRFRHMSLSGEINVQQTEIHPLMLMDRERKEQEKRIKQKLIEMETVFQEKTEERERRLNEKEASCKTNIESVKQAIEKLRKDIEERRKNLRDEQTQLEQSYPEFKRYSSVGTLKEKTKKFLSLS</sequence>
<dbReference type="InterPro" id="IPR027417">
    <property type="entry name" value="P-loop_NTPase"/>
</dbReference>
<proteinExistence type="inferred from homology"/>
<dbReference type="Proteomes" id="UP000270296">
    <property type="component" value="Unassembled WGS sequence"/>
</dbReference>
<dbReference type="SUPFAM" id="SSF52540">
    <property type="entry name" value="P-loop containing nucleoside triphosphate hydrolases"/>
    <property type="match status" value="1"/>
</dbReference>
<evidence type="ECO:0000313" key="11">
    <source>
        <dbReference type="Proteomes" id="UP000270296"/>
    </source>
</evidence>